<sequence>MNGIQTLVAEGGGILHKRQLVALGARDRQLTWAVRRGYVRRPRRGWYTTFAPSDPRYIAVRAGGRLTGLSALALLDAWQWDARPPITVSVPANASRFRRLKGVRVVWDDRELSERGSTSSVAPRDALREALLETTFEQAVSLLDWAVNCGLLDHDDIPAFVAGLPADIARIEAWVDGNSDSILESVVRTRLLQRGHDVRSQEVLPNGQRIDLVVDGAIGLELDGKTFHAETFESDRRKDLEIVLSGRSTLRLSYTMVRDDWERVLAAIDAALGNHRQGPTGRVGNSGSWPRVPRRGTRLWRLRPPGRRLQPELPAGVAAAEGAAGAAGAAGRGGTAARRGRHRRLGTIFG</sequence>
<evidence type="ECO:0000313" key="2">
    <source>
        <dbReference type="EMBL" id="BDZ48334.1"/>
    </source>
</evidence>
<organism evidence="2 3">
    <name type="scientific">Frondihabitans sucicola</name>
    <dbReference type="NCBI Taxonomy" id="1268041"/>
    <lineage>
        <taxon>Bacteria</taxon>
        <taxon>Bacillati</taxon>
        <taxon>Actinomycetota</taxon>
        <taxon>Actinomycetes</taxon>
        <taxon>Micrococcales</taxon>
        <taxon>Microbacteriaceae</taxon>
        <taxon>Frondihabitans</taxon>
    </lineage>
</organism>
<gene>
    <name evidence="2" type="ORF">GCM10025867_05750</name>
</gene>
<protein>
    <recommendedName>
        <fullName evidence="4">DUF559 domain-containing protein</fullName>
    </recommendedName>
</protein>
<dbReference type="EMBL" id="AP027732">
    <property type="protein sequence ID" value="BDZ48334.1"/>
    <property type="molecule type" value="Genomic_DNA"/>
</dbReference>
<dbReference type="RefSeq" id="WP_286345330.1">
    <property type="nucleotide sequence ID" value="NZ_AP027732.1"/>
</dbReference>
<keyword evidence="3" id="KW-1185">Reference proteome</keyword>
<proteinExistence type="predicted"/>
<accession>A0ABM8GIX4</accession>
<feature type="region of interest" description="Disordered" evidence="1">
    <location>
        <begin position="324"/>
        <end position="350"/>
    </location>
</feature>
<dbReference type="Proteomes" id="UP001321486">
    <property type="component" value="Chromosome"/>
</dbReference>
<evidence type="ECO:0000256" key="1">
    <source>
        <dbReference type="SAM" id="MobiDB-lite"/>
    </source>
</evidence>
<name>A0ABM8GIX4_9MICO</name>
<evidence type="ECO:0000313" key="3">
    <source>
        <dbReference type="Proteomes" id="UP001321486"/>
    </source>
</evidence>
<feature type="compositionally biased region" description="Basic residues" evidence="1">
    <location>
        <begin position="338"/>
        <end position="350"/>
    </location>
</feature>
<reference evidence="3" key="1">
    <citation type="journal article" date="2019" name="Int. J. Syst. Evol. Microbiol.">
        <title>The Global Catalogue of Microorganisms (GCM) 10K type strain sequencing project: providing services to taxonomists for standard genome sequencing and annotation.</title>
        <authorList>
            <consortium name="The Broad Institute Genomics Platform"/>
            <consortium name="The Broad Institute Genome Sequencing Center for Infectious Disease"/>
            <person name="Wu L."/>
            <person name="Ma J."/>
        </authorList>
    </citation>
    <scope>NUCLEOTIDE SEQUENCE [LARGE SCALE GENOMIC DNA]</scope>
    <source>
        <strain evidence="3">NBRC 108728</strain>
    </source>
</reference>
<evidence type="ECO:0008006" key="4">
    <source>
        <dbReference type="Google" id="ProtNLM"/>
    </source>
</evidence>
<dbReference type="Gene3D" id="3.40.960.10">
    <property type="entry name" value="VSR Endonuclease"/>
    <property type="match status" value="1"/>
</dbReference>